<dbReference type="RefSeq" id="WP_143924575.1">
    <property type="nucleotide sequence ID" value="NZ_VLTK01000024.1"/>
</dbReference>
<proteinExistence type="predicted"/>
<protein>
    <submittedName>
        <fullName evidence="2">Uncharacterized protein</fullName>
    </submittedName>
</protein>
<gene>
    <name evidence="2" type="ORF">FO013_21340</name>
</gene>
<evidence type="ECO:0000313" key="2">
    <source>
        <dbReference type="EMBL" id="TSI11905.1"/>
    </source>
</evidence>
<evidence type="ECO:0000256" key="1">
    <source>
        <dbReference type="SAM" id="MobiDB-lite"/>
    </source>
</evidence>
<accession>A0A556C370</accession>
<keyword evidence="3" id="KW-1185">Reference proteome</keyword>
<evidence type="ECO:0000313" key="3">
    <source>
        <dbReference type="Proteomes" id="UP000316406"/>
    </source>
</evidence>
<comment type="caution">
    <text evidence="2">The sequence shown here is derived from an EMBL/GenBank/DDBJ whole genome shotgun (WGS) entry which is preliminary data.</text>
</comment>
<reference evidence="2 3" key="1">
    <citation type="submission" date="2019-07" db="EMBL/GenBank/DDBJ databases">
        <title>Draft genome sequence of Brevibacterium aurantiacum XU54 isolated from Xinjiang China.</title>
        <authorList>
            <person name="Xu X."/>
        </authorList>
    </citation>
    <scope>NUCLEOTIDE SEQUENCE [LARGE SCALE GENOMIC DNA]</scope>
    <source>
        <strain evidence="2 3">XU54</strain>
    </source>
</reference>
<dbReference type="AlphaFoldDB" id="A0A556C370"/>
<organism evidence="2 3">
    <name type="scientific">Brevibacterium aurantiacum</name>
    <dbReference type="NCBI Taxonomy" id="273384"/>
    <lineage>
        <taxon>Bacteria</taxon>
        <taxon>Bacillati</taxon>
        <taxon>Actinomycetota</taxon>
        <taxon>Actinomycetes</taxon>
        <taxon>Micrococcales</taxon>
        <taxon>Brevibacteriaceae</taxon>
        <taxon>Brevibacterium</taxon>
    </lineage>
</organism>
<dbReference type="EMBL" id="VLTK01000024">
    <property type="protein sequence ID" value="TSI11905.1"/>
    <property type="molecule type" value="Genomic_DNA"/>
</dbReference>
<dbReference type="Proteomes" id="UP000316406">
    <property type="component" value="Unassembled WGS sequence"/>
</dbReference>
<feature type="region of interest" description="Disordered" evidence="1">
    <location>
        <begin position="76"/>
        <end position="97"/>
    </location>
</feature>
<name>A0A556C370_BREAU</name>
<sequence>MNPGHIDTPLTRAQTRIEESFATMGGITIYLSEEEIAADEWRKLIRMVAHELGRPVETFANETTVVGALKDWPATAEEQQEAKSNQRRAIQALNDPL</sequence>